<evidence type="ECO:0000256" key="1">
    <source>
        <dbReference type="SAM" id="MobiDB-lite"/>
    </source>
</evidence>
<protein>
    <submittedName>
        <fullName evidence="2">Uncharacterized protein</fullName>
    </submittedName>
</protein>
<evidence type="ECO:0000313" key="3">
    <source>
        <dbReference type="Proteomes" id="UP000219111"/>
    </source>
</evidence>
<sequence>MTRWLQAAKQAAPSNSEGINPDLKPVSSVVSVLSEGQPPVGPPPETFPYGSACDLGLSPRTWAGRVVSLADWRGLTDWERHGPHGKHWNGNTRQWEPSEGGAA</sequence>
<dbReference type="AlphaFoldDB" id="A0A285SAV1"/>
<reference evidence="3" key="1">
    <citation type="submission" date="2017-08" db="EMBL/GenBank/DDBJ databases">
        <authorList>
            <person name="Varghese N."/>
            <person name="Submissions S."/>
        </authorList>
    </citation>
    <scope>NUCLEOTIDE SEQUENCE [LARGE SCALE GENOMIC DNA]</scope>
    <source>
        <strain evidence="3">JA276</strain>
    </source>
</reference>
<name>A0A285SAV1_9RHOB</name>
<organism evidence="2 3">
    <name type="scientific">Rhodobacter maris</name>
    <dbReference type="NCBI Taxonomy" id="446682"/>
    <lineage>
        <taxon>Bacteria</taxon>
        <taxon>Pseudomonadati</taxon>
        <taxon>Pseudomonadota</taxon>
        <taxon>Alphaproteobacteria</taxon>
        <taxon>Rhodobacterales</taxon>
        <taxon>Rhodobacter group</taxon>
        <taxon>Rhodobacter</taxon>
    </lineage>
</organism>
<dbReference type="Proteomes" id="UP000219111">
    <property type="component" value="Unassembled WGS sequence"/>
</dbReference>
<keyword evidence="3" id="KW-1185">Reference proteome</keyword>
<evidence type="ECO:0000313" key="2">
    <source>
        <dbReference type="EMBL" id="SOC04754.1"/>
    </source>
</evidence>
<accession>A0A285SAV1</accession>
<gene>
    <name evidence="2" type="ORF">SAMN05877831_10411</name>
</gene>
<proteinExistence type="predicted"/>
<feature type="region of interest" description="Disordered" evidence="1">
    <location>
        <begin position="79"/>
        <end position="103"/>
    </location>
</feature>
<dbReference type="EMBL" id="OBMT01000004">
    <property type="protein sequence ID" value="SOC04754.1"/>
    <property type="molecule type" value="Genomic_DNA"/>
</dbReference>
<feature type="region of interest" description="Disordered" evidence="1">
    <location>
        <begin position="1"/>
        <end position="23"/>
    </location>
</feature>